<accession>A0AAE0U721</accession>
<dbReference type="Proteomes" id="UP001285441">
    <property type="component" value="Unassembled WGS sequence"/>
</dbReference>
<dbReference type="EMBL" id="JAULSW010000001">
    <property type="protein sequence ID" value="KAK3393383.1"/>
    <property type="molecule type" value="Genomic_DNA"/>
</dbReference>
<protein>
    <submittedName>
        <fullName evidence="1">Uncharacterized protein</fullName>
    </submittedName>
</protein>
<reference evidence="1" key="2">
    <citation type="submission" date="2023-06" db="EMBL/GenBank/DDBJ databases">
        <authorList>
            <consortium name="Lawrence Berkeley National Laboratory"/>
            <person name="Haridas S."/>
            <person name="Hensen N."/>
            <person name="Bonometti L."/>
            <person name="Westerberg I."/>
            <person name="Brannstrom I.O."/>
            <person name="Guillou S."/>
            <person name="Cros-Aarteil S."/>
            <person name="Calhoun S."/>
            <person name="Kuo A."/>
            <person name="Mondo S."/>
            <person name="Pangilinan J."/>
            <person name="Riley R."/>
            <person name="LaButti K."/>
            <person name="Andreopoulos B."/>
            <person name="Lipzen A."/>
            <person name="Chen C."/>
            <person name="Yanf M."/>
            <person name="Daum C."/>
            <person name="Ng V."/>
            <person name="Clum A."/>
            <person name="Steindorff A."/>
            <person name="Ohm R."/>
            <person name="Martin F."/>
            <person name="Silar P."/>
            <person name="Natvig D."/>
            <person name="Lalanne C."/>
            <person name="Gautier V."/>
            <person name="Ament-velasquez S.L."/>
            <person name="Kruys A."/>
            <person name="Hutchinson M.I."/>
            <person name="Powell A.J."/>
            <person name="Barry K."/>
            <person name="Miller A.N."/>
            <person name="Grigoriev I.V."/>
            <person name="Debuchy R."/>
            <person name="Gladieux P."/>
            <person name="Thoren M.H."/>
            <person name="Johannesson H."/>
        </authorList>
    </citation>
    <scope>NUCLEOTIDE SEQUENCE</scope>
    <source>
        <strain evidence="1">CBS 232.78</strain>
    </source>
</reference>
<organism evidence="1 2">
    <name type="scientific">Podospora didyma</name>
    <dbReference type="NCBI Taxonomy" id="330526"/>
    <lineage>
        <taxon>Eukaryota</taxon>
        <taxon>Fungi</taxon>
        <taxon>Dikarya</taxon>
        <taxon>Ascomycota</taxon>
        <taxon>Pezizomycotina</taxon>
        <taxon>Sordariomycetes</taxon>
        <taxon>Sordariomycetidae</taxon>
        <taxon>Sordariales</taxon>
        <taxon>Podosporaceae</taxon>
        <taxon>Podospora</taxon>
    </lineage>
</organism>
<dbReference type="AlphaFoldDB" id="A0AAE0U721"/>
<reference evidence="1" key="1">
    <citation type="journal article" date="2023" name="Mol. Phylogenet. Evol.">
        <title>Genome-scale phylogeny and comparative genomics of the fungal order Sordariales.</title>
        <authorList>
            <person name="Hensen N."/>
            <person name="Bonometti L."/>
            <person name="Westerberg I."/>
            <person name="Brannstrom I.O."/>
            <person name="Guillou S."/>
            <person name="Cros-Aarteil S."/>
            <person name="Calhoun S."/>
            <person name="Haridas S."/>
            <person name="Kuo A."/>
            <person name="Mondo S."/>
            <person name="Pangilinan J."/>
            <person name="Riley R."/>
            <person name="LaButti K."/>
            <person name="Andreopoulos B."/>
            <person name="Lipzen A."/>
            <person name="Chen C."/>
            <person name="Yan M."/>
            <person name="Daum C."/>
            <person name="Ng V."/>
            <person name="Clum A."/>
            <person name="Steindorff A."/>
            <person name="Ohm R.A."/>
            <person name="Martin F."/>
            <person name="Silar P."/>
            <person name="Natvig D.O."/>
            <person name="Lalanne C."/>
            <person name="Gautier V."/>
            <person name="Ament-Velasquez S.L."/>
            <person name="Kruys A."/>
            <person name="Hutchinson M.I."/>
            <person name="Powell A.J."/>
            <person name="Barry K."/>
            <person name="Miller A.N."/>
            <person name="Grigoriev I.V."/>
            <person name="Debuchy R."/>
            <person name="Gladieux P."/>
            <person name="Hiltunen Thoren M."/>
            <person name="Johannesson H."/>
        </authorList>
    </citation>
    <scope>NUCLEOTIDE SEQUENCE</scope>
    <source>
        <strain evidence="1">CBS 232.78</strain>
    </source>
</reference>
<sequence length="226" mass="24753">MLTPFCKEQPSDCSTPGRNTLIRIELLPAHRQKIPTNILMVRVKCKACVIAPSKSNSVAIDLNRRLHRSNISPYSIVMLAFIHIILLPKHSAEQFCHFAMESSTDAEAATAAAKYSPLNTPLSLTHTNGAFTTQPASDHDDVNFSHWFEIQAGVVPASKHGISCERCICSIAGAKSNVEGNQLPEHSTYPLRSIVQRMESSLVAQYVDVFTLQGDLPAFVSFPHGA</sequence>
<evidence type="ECO:0000313" key="1">
    <source>
        <dbReference type="EMBL" id="KAK3393383.1"/>
    </source>
</evidence>
<proteinExistence type="predicted"/>
<keyword evidence="2" id="KW-1185">Reference proteome</keyword>
<gene>
    <name evidence="1" type="ORF">B0H63DRAFT_443631</name>
</gene>
<comment type="caution">
    <text evidence="1">The sequence shown here is derived from an EMBL/GenBank/DDBJ whole genome shotgun (WGS) entry which is preliminary data.</text>
</comment>
<evidence type="ECO:0000313" key="2">
    <source>
        <dbReference type="Proteomes" id="UP001285441"/>
    </source>
</evidence>
<name>A0AAE0U721_9PEZI</name>